<proteinExistence type="predicted"/>
<dbReference type="EMBL" id="JABMIG020000159">
    <property type="protein sequence ID" value="KAL3788278.1"/>
    <property type="molecule type" value="Genomic_DNA"/>
</dbReference>
<dbReference type="Proteomes" id="UP001516023">
    <property type="component" value="Unassembled WGS sequence"/>
</dbReference>
<reference evidence="1 2" key="1">
    <citation type="journal article" date="2020" name="G3 (Bethesda)">
        <title>Improved Reference Genome for Cyclotella cryptica CCMP332, a Model for Cell Wall Morphogenesis, Salinity Adaptation, and Lipid Production in Diatoms (Bacillariophyta).</title>
        <authorList>
            <person name="Roberts W.R."/>
            <person name="Downey K.M."/>
            <person name="Ruck E.C."/>
            <person name="Traller J.C."/>
            <person name="Alverson A.J."/>
        </authorList>
    </citation>
    <scope>NUCLEOTIDE SEQUENCE [LARGE SCALE GENOMIC DNA]</scope>
    <source>
        <strain evidence="1 2">CCMP332</strain>
    </source>
</reference>
<accession>A0ABD3PJR6</accession>
<evidence type="ECO:0000313" key="1">
    <source>
        <dbReference type="EMBL" id="KAL3788278.1"/>
    </source>
</evidence>
<organism evidence="1 2">
    <name type="scientific">Cyclotella cryptica</name>
    <dbReference type="NCBI Taxonomy" id="29204"/>
    <lineage>
        <taxon>Eukaryota</taxon>
        <taxon>Sar</taxon>
        <taxon>Stramenopiles</taxon>
        <taxon>Ochrophyta</taxon>
        <taxon>Bacillariophyta</taxon>
        <taxon>Coscinodiscophyceae</taxon>
        <taxon>Thalassiosirophycidae</taxon>
        <taxon>Stephanodiscales</taxon>
        <taxon>Stephanodiscaceae</taxon>
        <taxon>Cyclotella</taxon>
    </lineage>
</organism>
<name>A0ABD3PJR6_9STRA</name>
<protein>
    <submittedName>
        <fullName evidence="1">Uncharacterized protein</fullName>
    </submittedName>
</protein>
<dbReference type="AlphaFoldDB" id="A0ABD3PJR6"/>
<keyword evidence="2" id="KW-1185">Reference proteome</keyword>
<sequence length="102" mass="11338">MVTGKIEKEGLAVRPEQAGKPAKINQLVRINATNKTEEGGRVVNQERVESQQEISLLVLGMAFSWIFRTLNIGEVDDHPADRNTMKERKCAALIVLPKPMAL</sequence>
<comment type="caution">
    <text evidence="1">The sequence shown here is derived from an EMBL/GenBank/DDBJ whole genome shotgun (WGS) entry which is preliminary data.</text>
</comment>
<evidence type="ECO:0000313" key="2">
    <source>
        <dbReference type="Proteomes" id="UP001516023"/>
    </source>
</evidence>
<gene>
    <name evidence="1" type="ORF">HJC23_011910</name>
</gene>